<dbReference type="OrthoDB" id="7581394at2"/>
<keyword evidence="2" id="KW-1185">Reference proteome</keyword>
<organism evidence="1 2">
    <name type="scientific">Sphingobium lactosutens DS20</name>
    <dbReference type="NCBI Taxonomy" id="1331060"/>
    <lineage>
        <taxon>Bacteria</taxon>
        <taxon>Pseudomonadati</taxon>
        <taxon>Pseudomonadota</taxon>
        <taxon>Alphaproteobacteria</taxon>
        <taxon>Sphingomonadales</taxon>
        <taxon>Sphingomonadaceae</taxon>
        <taxon>Sphingobium</taxon>
    </lineage>
</organism>
<gene>
    <name evidence="1" type="ORF">RLDS_01075</name>
</gene>
<comment type="caution">
    <text evidence="1">The sequence shown here is derived from an EMBL/GenBank/DDBJ whole genome shotgun (WGS) entry which is preliminary data.</text>
</comment>
<proteinExistence type="predicted"/>
<dbReference type="PROSITE" id="PS51257">
    <property type="entry name" value="PROKAR_LIPOPROTEIN"/>
    <property type="match status" value="1"/>
</dbReference>
<sequence>MTARALLLGFAAAGMLAGCERAPRGKDYLASHPEELRGLAKACADGSHPNEQECSNAESLRILDNKMRSLSK</sequence>
<dbReference type="AlphaFoldDB" id="T0JAS3"/>
<dbReference type="Proteomes" id="UP000015531">
    <property type="component" value="Unassembled WGS sequence"/>
</dbReference>
<evidence type="ECO:0000313" key="2">
    <source>
        <dbReference type="Proteomes" id="UP000015531"/>
    </source>
</evidence>
<dbReference type="InterPro" id="IPR047937">
    <property type="entry name" value="Eex_IncN-like"/>
</dbReference>
<accession>T0JAS3</accession>
<dbReference type="NCBIfam" id="NF033894">
    <property type="entry name" value="Eex_IncN"/>
    <property type="match status" value="1"/>
</dbReference>
<dbReference type="RefSeq" id="WP_021224377.1">
    <property type="nucleotide sequence ID" value="NZ_ATDP01000036.1"/>
</dbReference>
<dbReference type="EMBL" id="ATDP01000036">
    <property type="protein sequence ID" value="EQB19004.1"/>
    <property type="molecule type" value="Genomic_DNA"/>
</dbReference>
<reference evidence="1 2" key="1">
    <citation type="journal article" date="2013" name="Genome Announc.">
        <title>Draft Genome Sequence of Sphingobium lactosutens Strain DS20T, Isolated from a Hexachlorocyclohexane Dumpsite.</title>
        <authorList>
            <person name="Kumar R."/>
            <person name="Dwivedi V."/>
            <person name="Negi V."/>
            <person name="Khurana J.P."/>
            <person name="Lal R."/>
        </authorList>
    </citation>
    <scope>NUCLEOTIDE SEQUENCE [LARGE SCALE GENOMIC DNA]</scope>
    <source>
        <strain evidence="1 2">DS20</strain>
    </source>
</reference>
<evidence type="ECO:0008006" key="3">
    <source>
        <dbReference type="Google" id="ProtNLM"/>
    </source>
</evidence>
<name>T0JAS3_9SPHN</name>
<protein>
    <recommendedName>
        <fullName evidence="3">EexN family lipoprotein</fullName>
    </recommendedName>
</protein>
<evidence type="ECO:0000313" key="1">
    <source>
        <dbReference type="EMBL" id="EQB19004.1"/>
    </source>
</evidence>